<protein>
    <submittedName>
        <fullName evidence="2">Uncharacterized protein</fullName>
    </submittedName>
</protein>
<proteinExistence type="predicted"/>
<organism evidence="2">
    <name type="scientific">uncultured Thermomicrobiales bacterium</name>
    <dbReference type="NCBI Taxonomy" id="1645740"/>
    <lineage>
        <taxon>Bacteria</taxon>
        <taxon>Pseudomonadati</taxon>
        <taxon>Thermomicrobiota</taxon>
        <taxon>Thermomicrobia</taxon>
        <taxon>Thermomicrobiales</taxon>
        <taxon>environmental samples</taxon>
    </lineage>
</organism>
<keyword evidence="1" id="KW-0812">Transmembrane</keyword>
<keyword evidence="1" id="KW-0472">Membrane</keyword>
<sequence>MSMIRRYPLVAFFVLAYGLTWACWIPAAPFLQGLYRGEFPLAALLVAVIGAYGPT</sequence>
<name>A0A6J4VAS8_9BACT</name>
<keyword evidence="1" id="KW-1133">Transmembrane helix</keyword>
<gene>
    <name evidence="2" type="ORF">AVDCRST_MAG88-2327</name>
</gene>
<reference evidence="2" key="1">
    <citation type="submission" date="2020-02" db="EMBL/GenBank/DDBJ databases">
        <authorList>
            <person name="Meier V. D."/>
        </authorList>
    </citation>
    <scope>NUCLEOTIDE SEQUENCE</scope>
    <source>
        <strain evidence="2">AVDCRST_MAG88</strain>
    </source>
</reference>
<evidence type="ECO:0000313" key="2">
    <source>
        <dbReference type="EMBL" id="CAA9570995.1"/>
    </source>
</evidence>
<accession>A0A6J4VAS8</accession>
<feature type="non-terminal residue" evidence="2">
    <location>
        <position position="55"/>
    </location>
</feature>
<feature type="transmembrane region" description="Helical" evidence="1">
    <location>
        <begin position="7"/>
        <end position="27"/>
    </location>
</feature>
<evidence type="ECO:0000256" key="1">
    <source>
        <dbReference type="SAM" id="Phobius"/>
    </source>
</evidence>
<dbReference type="EMBL" id="CADCWM010000591">
    <property type="protein sequence ID" value="CAA9570995.1"/>
    <property type="molecule type" value="Genomic_DNA"/>
</dbReference>
<dbReference type="AlphaFoldDB" id="A0A6J4VAS8"/>